<dbReference type="AlphaFoldDB" id="A0A816UP83"/>
<dbReference type="InterPro" id="IPR033599">
    <property type="entry name" value="TAF1B/Rrn7"/>
</dbReference>
<sequence length="657" mass="73367">METNKMICNGCDNDEFEEEDGFFYCLQCGVRADDIIATAVDDEDFVGDGRGGATYSQLNTRRVTTQPTAIPSHQLEETNRYSQFRSQLKSASKITQPNGGVGGGNDVGVPTDPEDFGGGGGEEAVKALSYEDCYQQTRERYANGLIMMITYQCDALVEKFNVTPLIIGLVGPICLRFLALSGAFDQDWADNAIRDSELQSQETNGEVKEVKKRRSNRDKDSSEHRSFDGKRAVMIWLSQLRSSLPLSSSLAISFLACHKAGAPVLPTDIVRWAREGKLPYQSCFLKIQEQMGERSAACPVGARVMFSPDEIVSAHKLEAQAASIADVIGLVLPPVNFHGIALNYLKRLSVPVDKVIDLVRLWAMPSEIYLSKSQHRLPTRVFVMSILVVAIRMLYNINGFGMWEKSLVDGTASEESGDDDDGELIQVQKKVATEFDTKELMKTLETKYDELAAETTADFENDLCSYLSHGKNEIFAGLEAASADDTYRTVGKLWSSYQKEEEESETPSKMGRDTPCEPSMECSPSTPDVDNQEDSGSKERAISRLIADMGENYFVYIPPRVKVKRQGYIQYVRKKDDGALVYAVHADYYILLRVCARVAEIDARNMHRGVLSFERRLAWIEKRIDHVLHLTPTSMKCKHCDYGNVDSEDQDDDMVLS</sequence>
<evidence type="ECO:0000259" key="11">
    <source>
        <dbReference type="Pfam" id="PF20644"/>
    </source>
</evidence>
<dbReference type="Proteomes" id="UP001295469">
    <property type="component" value="Chromosome C08"/>
</dbReference>
<evidence type="ECO:0000256" key="1">
    <source>
        <dbReference type="ARBA" id="ARBA00004604"/>
    </source>
</evidence>
<dbReference type="EMBL" id="HG994372">
    <property type="protein sequence ID" value="CAF2116779.1"/>
    <property type="molecule type" value="Genomic_DNA"/>
</dbReference>
<evidence type="ECO:0000256" key="5">
    <source>
        <dbReference type="ARBA" id="ARBA00022833"/>
    </source>
</evidence>
<evidence type="ECO:0000256" key="10">
    <source>
        <dbReference type="SAM" id="MobiDB-lite"/>
    </source>
</evidence>
<dbReference type="InterPro" id="IPR048540">
    <property type="entry name" value="Rrn7_cyclin_N"/>
</dbReference>
<keyword evidence="8" id="KW-0804">Transcription</keyword>
<accession>A0A816UP83</accession>
<feature type="region of interest" description="Disordered" evidence="10">
    <location>
        <begin position="497"/>
        <end position="538"/>
    </location>
</feature>
<name>A0A816UP83_BRANA</name>
<reference evidence="12" key="1">
    <citation type="submission" date="2021-01" db="EMBL/GenBank/DDBJ databases">
        <authorList>
            <consortium name="Genoscope - CEA"/>
            <person name="William W."/>
        </authorList>
    </citation>
    <scope>NUCLEOTIDE SEQUENCE</scope>
</reference>
<feature type="region of interest" description="Disordered" evidence="10">
    <location>
        <begin position="195"/>
        <end position="225"/>
    </location>
</feature>
<keyword evidence="3" id="KW-0479">Metal-binding</keyword>
<keyword evidence="9" id="KW-0539">Nucleus</keyword>
<evidence type="ECO:0000256" key="3">
    <source>
        <dbReference type="ARBA" id="ARBA00022723"/>
    </source>
</evidence>
<dbReference type="PANTHER" id="PTHR31576">
    <property type="entry name" value="TATA BOX-BINDING PROTEIN-ASSOCIATED FACTOR RNA POLYMERASE I SUBUNIT B"/>
    <property type="match status" value="1"/>
</dbReference>
<evidence type="ECO:0000256" key="7">
    <source>
        <dbReference type="ARBA" id="ARBA00023125"/>
    </source>
</evidence>
<dbReference type="GO" id="GO:0001164">
    <property type="term" value="F:RNA polymerase I core promoter sequence-specific DNA binding"/>
    <property type="evidence" value="ECO:0007669"/>
    <property type="project" value="InterPro"/>
</dbReference>
<feature type="domain" description="Rrn7/TAF1B N-terminal cyclin" evidence="11">
    <location>
        <begin position="151"/>
        <end position="284"/>
    </location>
</feature>
<evidence type="ECO:0000256" key="9">
    <source>
        <dbReference type="ARBA" id="ARBA00023242"/>
    </source>
</evidence>
<evidence type="ECO:0000256" key="8">
    <source>
        <dbReference type="ARBA" id="ARBA00023163"/>
    </source>
</evidence>
<keyword evidence="5" id="KW-0862">Zinc</keyword>
<evidence type="ECO:0000256" key="2">
    <source>
        <dbReference type="ARBA" id="ARBA00006899"/>
    </source>
</evidence>
<keyword evidence="6" id="KW-0805">Transcription regulation</keyword>
<dbReference type="PANTHER" id="PTHR31576:SF2">
    <property type="entry name" value="TATA BOX-BINDING PROTEIN-ASSOCIATED FACTOR RNA POLYMERASE I SUBUNIT B"/>
    <property type="match status" value="1"/>
</dbReference>
<comment type="subcellular location">
    <subcellularLocation>
        <location evidence="1">Nucleus</location>
        <location evidence="1">Nucleolus</location>
    </subcellularLocation>
</comment>
<keyword evidence="4" id="KW-0863">Zinc-finger</keyword>
<dbReference type="GO" id="GO:0008270">
    <property type="term" value="F:zinc ion binding"/>
    <property type="evidence" value="ECO:0007669"/>
    <property type="project" value="UniProtKB-KW"/>
</dbReference>
<proteinExistence type="inferred from homology"/>
<dbReference type="GO" id="GO:0070860">
    <property type="term" value="C:RNA polymerase I core factor complex"/>
    <property type="evidence" value="ECO:0007669"/>
    <property type="project" value="InterPro"/>
</dbReference>
<organism evidence="12">
    <name type="scientific">Brassica napus</name>
    <name type="common">Rape</name>
    <dbReference type="NCBI Taxonomy" id="3708"/>
    <lineage>
        <taxon>Eukaryota</taxon>
        <taxon>Viridiplantae</taxon>
        <taxon>Streptophyta</taxon>
        <taxon>Embryophyta</taxon>
        <taxon>Tracheophyta</taxon>
        <taxon>Spermatophyta</taxon>
        <taxon>Magnoliopsida</taxon>
        <taxon>eudicotyledons</taxon>
        <taxon>Gunneridae</taxon>
        <taxon>Pentapetalae</taxon>
        <taxon>rosids</taxon>
        <taxon>malvids</taxon>
        <taxon>Brassicales</taxon>
        <taxon>Brassicaceae</taxon>
        <taxon>Brassiceae</taxon>
        <taxon>Brassica</taxon>
    </lineage>
</organism>
<evidence type="ECO:0000256" key="4">
    <source>
        <dbReference type="ARBA" id="ARBA00022771"/>
    </source>
</evidence>
<comment type="similarity">
    <text evidence="2">Belongs to the RRN7/TAF1B family.</text>
</comment>
<evidence type="ECO:0000256" key="6">
    <source>
        <dbReference type="ARBA" id="ARBA00023015"/>
    </source>
</evidence>
<gene>
    <name evidence="12" type="ORF">DARMORV10_C08P52490.1</name>
</gene>
<dbReference type="Pfam" id="PF20644">
    <property type="entry name" value="Rrn7_cyclin_N"/>
    <property type="match status" value="1"/>
</dbReference>
<keyword evidence="7" id="KW-0238">DNA-binding</keyword>
<protein>
    <submittedName>
        <fullName evidence="12">(rape) hypothetical protein</fullName>
    </submittedName>
</protein>
<evidence type="ECO:0000313" key="12">
    <source>
        <dbReference type="EMBL" id="CAF2116779.1"/>
    </source>
</evidence>